<dbReference type="InterPro" id="IPR001680">
    <property type="entry name" value="WD40_rpt"/>
</dbReference>
<dbReference type="SMART" id="SM00537">
    <property type="entry name" value="DCX"/>
    <property type="match status" value="1"/>
</dbReference>
<protein>
    <recommendedName>
        <fullName evidence="6">Doublecortin domain-containing protein</fullName>
    </recommendedName>
</protein>
<dbReference type="SMART" id="SM00320">
    <property type="entry name" value="WD40"/>
    <property type="match status" value="8"/>
</dbReference>
<dbReference type="InterPro" id="IPR055439">
    <property type="entry name" value="Beta-prop_EML_1st"/>
</dbReference>
<evidence type="ECO:0000313" key="8">
    <source>
        <dbReference type="Proteomes" id="UP001519460"/>
    </source>
</evidence>
<dbReference type="CDD" id="cd01617">
    <property type="entry name" value="DCX"/>
    <property type="match status" value="1"/>
</dbReference>
<dbReference type="PROSITE" id="PS50309">
    <property type="entry name" value="DC"/>
    <property type="match status" value="1"/>
</dbReference>
<dbReference type="InterPro" id="IPR015943">
    <property type="entry name" value="WD40/YVTN_repeat-like_dom_sf"/>
</dbReference>
<dbReference type="InterPro" id="IPR050630">
    <property type="entry name" value="WD_repeat_EMAP"/>
</dbReference>
<comment type="caution">
    <text evidence="7">The sequence shown here is derived from an EMBL/GenBank/DDBJ whole genome shotgun (WGS) entry which is preliminary data.</text>
</comment>
<dbReference type="EMBL" id="JACVVK020000161">
    <property type="protein sequence ID" value="KAK7487692.1"/>
    <property type="molecule type" value="Genomic_DNA"/>
</dbReference>
<dbReference type="InterPro" id="IPR055442">
    <property type="entry name" value="Beta-prop_EML-like_2nd"/>
</dbReference>
<dbReference type="Pfam" id="PF23409">
    <property type="entry name" value="Beta-prop_EML"/>
    <property type="match status" value="1"/>
</dbReference>
<evidence type="ECO:0000256" key="1">
    <source>
        <dbReference type="ARBA" id="ARBA00006489"/>
    </source>
</evidence>
<evidence type="ECO:0000256" key="4">
    <source>
        <dbReference type="PROSITE-ProRule" id="PRU00221"/>
    </source>
</evidence>
<dbReference type="SUPFAM" id="SSF50978">
    <property type="entry name" value="WD40 repeat-like"/>
    <property type="match status" value="1"/>
</dbReference>
<feature type="domain" description="Doublecortin" evidence="6">
    <location>
        <begin position="91"/>
        <end position="175"/>
    </location>
</feature>
<dbReference type="PROSITE" id="PS50082">
    <property type="entry name" value="WD_REPEATS_2"/>
    <property type="match status" value="1"/>
</dbReference>
<dbReference type="InterPro" id="IPR036572">
    <property type="entry name" value="Doublecortin_dom_sf"/>
</dbReference>
<feature type="repeat" description="WD" evidence="4">
    <location>
        <begin position="831"/>
        <end position="872"/>
    </location>
</feature>
<keyword evidence="3" id="KW-0677">Repeat</keyword>
<keyword evidence="2 4" id="KW-0853">WD repeat</keyword>
<dbReference type="InterPro" id="IPR005108">
    <property type="entry name" value="HELP"/>
</dbReference>
<dbReference type="Pfam" id="PF03607">
    <property type="entry name" value="DCX"/>
    <property type="match status" value="1"/>
</dbReference>
<reference evidence="7 8" key="1">
    <citation type="journal article" date="2023" name="Sci. Data">
        <title>Genome assembly of the Korean intertidal mud-creeper Batillaria attramentaria.</title>
        <authorList>
            <person name="Patra A.K."/>
            <person name="Ho P.T."/>
            <person name="Jun S."/>
            <person name="Lee S.J."/>
            <person name="Kim Y."/>
            <person name="Won Y.J."/>
        </authorList>
    </citation>
    <scope>NUCLEOTIDE SEQUENCE [LARGE SCALE GENOMIC DNA]</scope>
    <source>
        <strain evidence="7">Wonlab-2016</strain>
    </source>
</reference>
<gene>
    <name evidence="7" type="ORF">BaRGS_00021111</name>
</gene>
<dbReference type="InterPro" id="IPR011047">
    <property type="entry name" value="Quinoprotein_ADH-like_sf"/>
</dbReference>
<dbReference type="InterPro" id="IPR036322">
    <property type="entry name" value="WD40_repeat_dom_sf"/>
</dbReference>
<dbReference type="Gene3D" id="3.10.20.230">
    <property type="entry name" value="Doublecortin domain"/>
    <property type="match status" value="2"/>
</dbReference>
<dbReference type="Proteomes" id="UP001519460">
    <property type="component" value="Unassembled WGS sequence"/>
</dbReference>
<evidence type="ECO:0000256" key="2">
    <source>
        <dbReference type="ARBA" id="ARBA00022574"/>
    </source>
</evidence>
<feature type="non-terminal residue" evidence="7">
    <location>
        <position position="979"/>
    </location>
</feature>
<evidence type="ECO:0000256" key="5">
    <source>
        <dbReference type="SAM" id="MobiDB-lite"/>
    </source>
</evidence>
<feature type="compositionally biased region" description="Polar residues" evidence="5">
    <location>
        <begin position="290"/>
        <end position="307"/>
    </location>
</feature>
<evidence type="ECO:0000259" key="6">
    <source>
        <dbReference type="PROSITE" id="PS50309"/>
    </source>
</evidence>
<dbReference type="InterPro" id="IPR003533">
    <property type="entry name" value="Doublecortin_dom"/>
</dbReference>
<dbReference type="AlphaFoldDB" id="A0ABD0KL34"/>
<dbReference type="Gene3D" id="2.130.10.10">
    <property type="entry name" value="YVTN repeat-like/Quinoprotein amine dehydrogenase"/>
    <property type="match status" value="2"/>
</dbReference>
<keyword evidence="8" id="KW-1185">Reference proteome</keyword>
<organism evidence="7 8">
    <name type="scientific">Batillaria attramentaria</name>
    <dbReference type="NCBI Taxonomy" id="370345"/>
    <lineage>
        <taxon>Eukaryota</taxon>
        <taxon>Metazoa</taxon>
        <taxon>Spiralia</taxon>
        <taxon>Lophotrochozoa</taxon>
        <taxon>Mollusca</taxon>
        <taxon>Gastropoda</taxon>
        <taxon>Caenogastropoda</taxon>
        <taxon>Sorbeoconcha</taxon>
        <taxon>Cerithioidea</taxon>
        <taxon>Batillariidae</taxon>
        <taxon>Batillaria</taxon>
    </lineage>
</organism>
<accession>A0ABD0KL34</accession>
<comment type="similarity">
    <text evidence="1">Belongs to the WD repeat EMAP family.</text>
</comment>
<dbReference type="PANTHER" id="PTHR13720">
    <property type="entry name" value="WD-40 REPEAT PROTEIN"/>
    <property type="match status" value="1"/>
</dbReference>
<feature type="region of interest" description="Disordered" evidence="5">
    <location>
        <begin position="278"/>
        <end position="337"/>
    </location>
</feature>
<dbReference type="SUPFAM" id="SSF50998">
    <property type="entry name" value="Quinoprotein alcohol dehydrogenase-like"/>
    <property type="match status" value="1"/>
</dbReference>
<dbReference type="Pfam" id="PF03451">
    <property type="entry name" value="HELP"/>
    <property type="match status" value="1"/>
</dbReference>
<proteinExistence type="inferred from homology"/>
<dbReference type="PANTHER" id="PTHR13720:SF55">
    <property type="entry name" value="ECHINODERM MICROTUBULE-ASSOCIATED PROTEIN-LIKE CG42247"/>
    <property type="match status" value="1"/>
</dbReference>
<evidence type="ECO:0000256" key="3">
    <source>
        <dbReference type="ARBA" id="ARBA00022737"/>
    </source>
</evidence>
<dbReference type="Pfam" id="PF23414">
    <property type="entry name" value="Beta-prop_EML_2"/>
    <property type="match status" value="1"/>
</dbReference>
<sequence>MKVISLKESKCLENTYRSSYRPHLDYTCKVGAPSLSEYDLQESSESEDEIVRYTYDDPNRYEAARLRSQEAVVPTHTDRTLDQEAGPRKARRAWFFRNGDLHFKPKQVVISPKTYPNFESLLIALGAPDMVPCVAGVRYLFSWPDGREVKSVTEIQNGRYYVCASVNHLQNVNYGDAKEQYWKGGKFKPDEGHLFTKPNGQVVQSPNNPRPRVITLISNMNRDSHEKLILNTSTTQNYEEVLHDLQNMVHIPHPPVEGFAHLFRDLRDHKNFLVCGQEGQPIEPKKRPLPSSNSSNESVNGKGSLRNSRLARGDGRMNGESVSPNRRHGAGPKRTEPIRVDINGKKREFFAPSEPFHDSDGQKPDKKFRLDWVYGFRGRDVKQNLVVLPNTGELVYFVASIVVLYDRRTHTQKHYTAHTEEITCLAIHPSDPYIASGQVAGRSPEGGAHVRVWDGISLSTYAVIGLGVFQQGVSCVSFSERDSNGDLLLAIDDSDRHVMSVWEWQTETLAAKTTTTNDPVVYGCFYPFDDTILITFGKQHMYFWTVFWKRADGRILRDKKSGIFEDEVPKYVTAVCFGNNGDVITGDSTGRILVWSHDEENIFRIDKQASATMKHAHKKSVSSLVMLSDGVLLSGGGSEIKAWDSFTRFEMVKERALPESHGPVRTIVPQNANGVDGYLFIGTARDLVLEGSLQSKFRPIVQGHCEELWAVAAHPKEPAFFTAGHDMAVAKWSALSHSLIKVVKDKKPCTSIGVDPTGQLVAVGTTTGRVALYDGGDLTERNSLQVGKAQINAVSFSRDGTQLAVGAHDGFIHVFVVHDDGQFFRQQSAALRHNNAFIMHLDWSTDGRYLQTVLGDYDLVFWDVTNMQKLKSGRTVRDDDWNTYTCPVGYPLIGAWQGMGRGDVINVCCRSRYRDFIATGDSVGRLRLFKYPSILQKSDSRTIKPFSSNTTAVEFMADDNYLLASGGSDAALLQYELTT</sequence>
<dbReference type="SUPFAM" id="SSF89837">
    <property type="entry name" value="Doublecortin (DC)"/>
    <property type="match status" value="1"/>
</dbReference>
<name>A0ABD0KL34_9CAEN</name>
<evidence type="ECO:0000313" key="7">
    <source>
        <dbReference type="EMBL" id="KAK7487692.1"/>
    </source>
</evidence>